<evidence type="ECO:0000256" key="4">
    <source>
        <dbReference type="ARBA" id="ARBA00022989"/>
    </source>
</evidence>
<feature type="transmembrane region" description="Helical" evidence="7">
    <location>
        <begin position="329"/>
        <end position="349"/>
    </location>
</feature>
<protein>
    <submittedName>
        <fullName evidence="8">Uncharacterized protein</fullName>
    </submittedName>
</protein>
<evidence type="ECO:0000256" key="6">
    <source>
        <dbReference type="SAM" id="MobiDB-lite"/>
    </source>
</evidence>
<comment type="subcellular location">
    <subcellularLocation>
        <location evidence="1">Membrane</location>
        <topology evidence="1">Multi-pass membrane protein</topology>
    </subcellularLocation>
</comment>
<dbReference type="Proteomes" id="UP001054889">
    <property type="component" value="Unassembled WGS sequence"/>
</dbReference>
<dbReference type="AlphaFoldDB" id="A0AAV5BUV3"/>
<dbReference type="GO" id="GO:0034755">
    <property type="term" value="P:iron ion transmembrane transport"/>
    <property type="evidence" value="ECO:0007669"/>
    <property type="project" value="TreeGrafter"/>
</dbReference>
<feature type="transmembrane region" description="Helical" evidence="7">
    <location>
        <begin position="475"/>
        <end position="497"/>
    </location>
</feature>
<dbReference type="GO" id="GO:0005886">
    <property type="term" value="C:plasma membrane"/>
    <property type="evidence" value="ECO:0007669"/>
    <property type="project" value="TreeGrafter"/>
</dbReference>
<feature type="transmembrane region" description="Helical" evidence="7">
    <location>
        <begin position="394"/>
        <end position="414"/>
    </location>
</feature>
<evidence type="ECO:0000256" key="1">
    <source>
        <dbReference type="ARBA" id="ARBA00004141"/>
    </source>
</evidence>
<feature type="transmembrane region" description="Helical" evidence="7">
    <location>
        <begin position="265"/>
        <end position="293"/>
    </location>
</feature>
<sequence length="581" mass="63419">MEEIGREARHPEGVVRSGNDTGEHKNMNMDSEKDEQVQIQQPRWRRFFAHVGPGALVAIGFLDPSNLETDMQAGADFKYELLWVVLVGMIFALLIQTLAANLGVKTGRHLAELCREEYPRYISIFLWIIAELAVISDDIPEVLGTAFAFNILLKIPVWAGVILTVFSTLLLLGVQKFGARKLEFIIAAFMFTMAACFFGELSYLRPSAREVVKGMFVPSLQGKGAAANAIALFGAIITPYNLFLHSAVVLSRKTPRSVKSIRTACRYFLIECSLAFIVAFVINVSIVVVAGSICNGNNLSPADANTCGDLTLQSAPMLLRNVLGRSSSVVYAVALLASGQSTTISCTFAGQVIMQGFLDLKMKNWVRNLITRLIAIAPSLTAALVSGPSGAGKLIIISSMVLSFELPFALIPLLKFCNSSKKVGPLKESIYVSFHIPEENHSLIEFSGWKTNDEPIIMMSCCDELTVSACMQTVVIAWILSFALIVVNTYFLVWTYVDWLIHNQLPKYANALVSILVFALTAAYLVAVVYLTFRKDTVATYVPLSEKAQGQVEAGAGVALASAADEDQPAPFREDLADVSM</sequence>
<evidence type="ECO:0000256" key="2">
    <source>
        <dbReference type="ARBA" id="ARBA00009965"/>
    </source>
</evidence>
<keyword evidence="3 7" id="KW-0812">Transmembrane</keyword>
<dbReference type="EMBL" id="BQKI01000003">
    <property type="protein sequence ID" value="GJM90120.1"/>
    <property type="molecule type" value="Genomic_DNA"/>
</dbReference>
<dbReference type="GO" id="GO:0046873">
    <property type="term" value="F:metal ion transmembrane transporter activity"/>
    <property type="evidence" value="ECO:0007669"/>
    <property type="project" value="InterPro"/>
</dbReference>
<feature type="transmembrane region" description="Helical" evidence="7">
    <location>
        <begin position="224"/>
        <end position="244"/>
    </location>
</feature>
<reference evidence="8" key="2">
    <citation type="submission" date="2021-12" db="EMBL/GenBank/DDBJ databases">
        <title>Resequencing data analysis of finger millet.</title>
        <authorList>
            <person name="Hatakeyama M."/>
            <person name="Aluri S."/>
            <person name="Balachadran M.T."/>
            <person name="Sivarajan S.R."/>
            <person name="Poveda L."/>
            <person name="Shimizu-Inatsugi R."/>
            <person name="Schlapbach R."/>
            <person name="Sreeman S.M."/>
            <person name="Shimizu K.K."/>
        </authorList>
    </citation>
    <scope>NUCLEOTIDE SEQUENCE</scope>
</reference>
<dbReference type="HAMAP" id="MF_00221">
    <property type="entry name" value="NRAMP"/>
    <property type="match status" value="1"/>
</dbReference>
<keyword evidence="9" id="KW-1185">Reference proteome</keyword>
<gene>
    <name evidence="8" type="primary">ga06369</name>
    <name evidence="8" type="ORF">PR202_ga06369</name>
</gene>
<feature type="compositionally biased region" description="Basic and acidic residues" evidence="6">
    <location>
        <begin position="1"/>
        <end position="13"/>
    </location>
</feature>
<feature type="transmembrane region" description="Helical" evidence="7">
    <location>
        <begin position="184"/>
        <end position="204"/>
    </location>
</feature>
<feature type="transmembrane region" description="Helical" evidence="7">
    <location>
        <begin position="118"/>
        <end position="135"/>
    </location>
</feature>
<feature type="transmembrane region" description="Helical" evidence="7">
    <location>
        <begin position="82"/>
        <end position="106"/>
    </location>
</feature>
<dbReference type="InterPro" id="IPR001046">
    <property type="entry name" value="NRAMP_fam"/>
</dbReference>
<feature type="transmembrane region" description="Helical" evidence="7">
    <location>
        <begin position="369"/>
        <end position="388"/>
    </location>
</feature>
<dbReference type="PANTHER" id="PTHR11706">
    <property type="entry name" value="SOLUTE CARRIER PROTEIN FAMILY 11 MEMBER"/>
    <property type="match status" value="1"/>
</dbReference>
<dbReference type="PRINTS" id="PR00447">
    <property type="entry name" value="NATRESASSCMP"/>
</dbReference>
<keyword evidence="4 7" id="KW-1133">Transmembrane helix</keyword>
<feature type="region of interest" description="Disordered" evidence="6">
    <location>
        <begin position="1"/>
        <end position="35"/>
    </location>
</feature>
<evidence type="ECO:0000256" key="3">
    <source>
        <dbReference type="ARBA" id="ARBA00022692"/>
    </source>
</evidence>
<organism evidence="8 9">
    <name type="scientific">Eleusine coracana subsp. coracana</name>
    <dbReference type="NCBI Taxonomy" id="191504"/>
    <lineage>
        <taxon>Eukaryota</taxon>
        <taxon>Viridiplantae</taxon>
        <taxon>Streptophyta</taxon>
        <taxon>Embryophyta</taxon>
        <taxon>Tracheophyta</taxon>
        <taxon>Spermatophyta</taxon>
        <taxon>Magnoliopsida</taxon>
        <taxon>Liliopsida</taxon>
        <taxon>Poales</taxon>
        <taxon>Poaceae</taxon>
        <taxon>PACMAD clade</taxon>
        <taxon>Chloridoideae</taxon>
        <taxon>Cynodonteae</taxon>
        <taxon>Eleusininae</taxon>
        <taxon>Eleusine</taxon>
    </lineage>
</organism>
<feature type="compositionally biased region" description="Basic and acidic residues" evidence="6">
    <location>
        <begin position="21"/>
        <end position="35"/>
    </location>
</feature>
<proteinExistence type="inferred from homology"/>
<comment type="similarity">
    <text evidence="2">Belongs to the NRAMP (TC 2.A.55) family.</text>
</comment>
<dbReference type="GO" id="GO:0006828">
    <property type="term" value="P:manganese ion transport"/>
    <property type="evidence" value="ECO:0007669"/>
    <property type="project" value="TreeGrafter"/>
</dbReference>
<reference evidence="8" key="1">
    <citation type="journal article" date="2018" name="DNA Res.">
        <title>Multiple hybrid de novo genome assembly of finger millet, an orphan allotetraploid crop.</title>
        <authorList>
            <person name="Hatakeyama M."/>
            <person name="Aluri S."/>
            <person name="Balachadran M.T."/>
            <person name="Sivarajan S.R."/>
            <person name="Patrignani A."/>
            <person name="Gruter S."/>
            <person name="Poveda L."/>
            <person name="Shimizu-Inatsugi R."/>
            <person name="Baeten J."/>
            <person name="Francoijs K.J."/>
            <person name="Nataraja K.N."/>
            <person name="Reddy Y.A.N."/>
            <person name="Phadnis S."/>
            <person name="Ravikumar R.L."/>
            <person name="Schlapbach R."/>
            <person name="Sreeman S.M."/>
            <person name="Shimizu K.K."/>
        </authorList>
    </citation>
    <scope>NUCLEOTIDE SEQUENCE</scope>
</reference>
<evidence type="ECO:0000256" key="5">
    <source>
        <dbReference type="ARBA" id="ARBA00023136"/>
    </source>
</evidence>
<evidence type="ECO:0000313" key="9">
    <source>
        <dbReference type="Proteomes" id="UP001054889"/>
    </source>
</evidence>
<dbReference type="PANTHER" id="PTHR11706:SF48">
    <property type="entry name" value="METAL TRANSPORTER NRAT1"/>
    <property type="match status" value="1"/>
</dbReference>
<evidence type="ECO:0000313" key="8">
    <source>
        <dbReference type="EMBL" id="GJM90120.1"/>
    </source>
</evidence>
<feature type="transmembrane region" description="Helical" evidence="7">
    <location>
        <begin position="509"/>
        <end position="533"/>
    </location>
</feature>
<dbReference type="NCBIfam" id="NF037982">
    <property type="entry name" value="Nramp_1"/>
    <property type="match status" value="1"/>
</dbReference>
<accession>A0AAV5BUV3</accession>
<feature type="transmembrane region" description="Helical" evidence="7">
    <location>
        <begin position="147"/>
        <end position="172"/>
    </location>
</feature>
<keyword evidence="5 7" id="KW-0472">Membrane</keyword>
<dbReference type="Pfam" id="PF01566">
    <property type="entry name" value="Nramp"/>
    <property type="match status" value="1"/>
</dbReference>
<dbReference type="NCBIfam" id="TIGR01197">
    <property type="entry name" value="nramp"/>
    <property type="match status" value="1"/>
</dbReference>
<feature type="transmembrane region" description="Helical" evidence="7">
    <location>
        <begin position="47"/>
        <end position="62"/>
    </location>
</feature>
<evidence type="ECO:0000256" key="7">
    <source>
        <dbReference type="SAM" id="Phobius"/>
    </source>
</evidence>
<comment type="caution">
    <text evidence="8">The sequence shown here is derived from an EMBL/GenBank/DDBJ whole genome shotgun (WGS) entry which is preliminary data.</text>
</comment>
<name>A0AAV5BUV3_ELECO</name>